<accession>A0ABQ9CZ58</accession>
<dbReference type="Proteomes" id="UP001145742">
    <property type="component" value="Unassembled WGS sequence"/>
</dbReference>
<name>A0ABQ9CZ58_9PASS</name>
<protein>
    <submittedName>
        <fullName evidence="1">Uncharacterized protein</fullName>
    </submittedName>
</protein>
<dbReference type="EMBL" id="WHWB01034315">
    <property type="protein sequence ID" value="KAJ7411545.1"/>
    <property type="molecule type" value="Genomic_DNA"/>
</dbReference>
<keyword evidence="2" id="KW-1185">Reference proteome</keyword>
<sequence length="84" mass="9577">MNQQCAQVAKKANGILACINSVASRTRALIIPLYSALVRLHPEFCFQFWAFHYKKDIKVLEHGQRKAAEVVKGLGNMSYEKQLR</sequence>
<evidence type="ECO:0000313" key="2">
    <source>
        <dbReference type="Proteomes" id="UP001145742"/>
    </source>
</evidence>
<gene>
    <name evidence="1" type="ORF">WISP_102427</name>
</gene>
<dbReference type="PANTHER" id="PTHR33332">
    <property type="entry name" value="REVERSE TRANSCRIPTASE DOMAIN-CONTAINING PROTEIN"/>
    <property type="match status" value="1"/>
</dbReference>
<organism evidence="1 2">
    <name type="scientific">Willisornis vidua</name>
    <name type="common">Xingu scale-backed antbird</name>
    <dbReference type="NCBI Taxonomy" id="1566151"/>
    <lineage>
        <taxon>Eukaryota</taxon>
        <taxon>Metazoa</taxon>
        <taxon>Chordata</taxon>
        <taxon>Craniata</taxon>
        <taxon>Vertebrata</taxon>
        <taxon>Euteleostomi</taxon>
        <taxon>Archelosauria</taxon>
        <taxon>Archosauria</taxon>
        <taxon>Dinosauria</taxon>
        <taxon>Saurischia</taxon>
        <taxon>Theropoda</taxon>
        <taxon>Coelurosauria</taxon>
        <taxon>Aves</taxon>
        <taxon>Neognathae</taxon>
        <taxon>Neoaves</taxon>
        <taxon>Telluraves</taxon>
        <taxon>Australaves</taxon>
        <taxon>Passeriformes</taxon>
        <taxon>Thamnophilidae</taxon>
        <taxon>Willisornis</taxon>
    </lineage>
</organism>
<evidence type="ECO:0000313" key="1">
    <source>
        <dbReference type="EMBL" id="KAJ7411545.1"/>
    </source>
</evidence>
<proteinExistence type="predicted"/>
<comment type="caution">
    <text evidence="1">The sequence shown here is derived from an EMBL/GenBank/DDBJ whole genome shotgun (WGS) entry which is preliminary data.</text>
</comment>
<reference evidence="1" key="1">
    <citation type="submission" date="2019-10" db="EMBL/GenBank/DDBJ databases">
        <authorList>
            <person name="Soares A.E.R."/>
            <person name="Aleixo A."/>
            <person name="Schneider P."/>
            <person name="Miyaki C.Y."/>
            <person name="Schneider M.P."/>
            <person name="Mello C."/>
            <person name="Vasconcelos A.T.R."/>
        </authorList>
    </citation>
    <scope>NUCLEOTIDE SEQUENCE</scope>
    <source>
        <tissue evidence="1">Muscle</tissue>
    </source>
</reference>